<dbReference type="EMBL" id="CAJNAP010000001">
    <property type="protein sequence ID" value="CAE6484501.1"/>
    <property type="molecule type" value="Genomic_DNA"/>
</dbReference>
<evidence type="ECO:0000313" key="3">
    <source>
        <dbReference type="Proteomes" id="UP000601736"/>
    </source>
</evidence>
<dbReference type="InterPro" id="IPR027417">
    <property type="entry name" value="P-loop_NTPase"/>
</dbReference>
<gene>
    <name evidence="2" type="ORF">NMYAN_10175</name>
</gene>
<dbReference type="GO" id="GO:0005524">
    <property type="term" value="F:ATP binding"/>
    <property type="evidence" value="ECO:0007669"/>
    <property type="project" value="InterPro"/>
</dbReference>
<sequence>MDRGNLGDQTLKEFQQYASPYNNFKFTEEYFVRRLTSNTLDKTARVCICTIQRMYAKLKNRELPEDLDEVSPDKLIHPSPNGRGAGGEGNLFAKPELIEYNPQIPIETFDIIVTDECHRSTYNLWAQVLEYFDAYLIGLTATPSKQTFGFFNQNLVMEYNHEMAVADGVNVNYDVYRIRTQITETGSKVESGYSVQIMARDTRKKRWEQLDDDFSHDPNQLDRDVVAPDQIRKIIQTYRDKLFTEIFPGRSWVPKTLIFAKDDAHAENIVEIVREEFGKDNDFAQKITYRSYGSMTCAPICILPSKQTR</sequence>
<evidence type="ECO:0000313" key="2">
    <source>
        <dbReference type="EMBL" id="CAE6484501.1"/>
    </source>
</evidence>
<dbReference type="AlphaFoldDB" id="A0A8H8YXG4"/>
<dbReference type="SUPFAM" id="SSF52540">
    <property type="entry name" value="P-loop containing nucleoside triphosphate hydrolases"/>
    <property type="match status" value="1"/>
</dbReference>
<dbReference type="PROSITE" id="PS51192">
    <property type="entry name" value="HELICASE_ATP_BIND_1"/>
    <property type="match status" value="1"/>
</dbReference>
<evidence type="ECO:0000259" key="1">
    <source>
        <dbReference type="PROSITE" id="PS51192"/>
    </source>
</evidence>
<dbReference type="Pfam" id="PF04851">
    <property type="entry name" value="ResIII"/>
    <property type="match status" value="1"/>
</dbReference>
<reference evidence="2" key="1">
    <citation type="submission" date="2021-02" db="EMBL/GenBank/DDBJ databases">
        <authorList>
            <person name="Han P."/>
        </authorList>
    </citation>
    <scope>NUCLEOTIDE SEQUENCE</scope>
    <source>
        <strain evidence="2">Nitrosomonas nitrosa 18-3D</strain>
    </source>
</reference>
<accession>A0A8H8YXG4</accession>
<name>A0A8H8YXG4_9PROT</name>
<dbReference type="InterPro" id="IPR014001">
    <property type="entry name" value="Helicase_ATP-bd"/>
</dbReference>
<dbReference type="PANTHER" id="PTHR47396:SF1">
    <property type="entry name" value="ATP-DEPENDENT HELICASE IRC3-RELATED"/>
    <property type="match status" value="1"/>
</dbReference>
<dbReference type="GO" id="GO:0005829">
    <property type="term" value="C:cytosol"/>
    <property type="evidence" value="ECO:0007669"/>
    <property type="project" value="TreeGrafter"/>
</dbReference>
<dbReference type="InterPro" id="IPR050742">
    <property type="entry name" value="Helicase_Restrict-Modif_Enz"/>
</dbReference>
<dbReference type="InterPro" id="IPR006935">
    <property type="entry name" value="Helicase/UvrB_N"/>
</dbReference>
<dbReference type="GO" id="GO:0016787">
    <property type="term" value="F:hydrolase activity"/>
    <property type="evidence" value="ECO:0007669"/>
    <property type="project" value="InterPro"/>
</dbReference>
<dbReference type="Proteomes" id="UP000601736">
    <property type="component" value="Unassembled WGS sequence"/>
</dbReference>
<organism evidence="2 3">
    <name type="scientific">Nitrosomonas nitrosa</name>
    <dbReference type="NCBI Taxonomy" id="52442"/>
    <lineage>
        <taxon>Bacteria</taxon>
        <taxon>Pseudomonadati</taxon>
        <taxon>Pseudomonadota</taxon>
        <taxon>Betaproteobacteria</taxon>
        <taxon>Nitrosomonadales</taxon>
        <taxon>Nitrosomonadaceae</taxon>
        <taxon>Nitrosomonas</taxon>
    </lineage>
</organism>
<protein>
    <submittedName>
        <fullName evidence="2">Type I restriction enzyme, R subunit</fullName>
    </submittedName>
</protein>
<dbReference type="PANTHER" id="PTHR47396">
    <property type="entry name" value="TYPE I RESTRICTION ENZYME ECOKI R PROTEIN"/>
    <property type="match status" value="1"/>
</dbReference>
<feature type="domain" description="Helicase ATP-binding" evidence="1">
    <location>
        <begin position="1"/>
        <end position="161"/>
    </location>
</feature>
<dbReference type="GO" id="GO:0003677">
    <property type="term" value="F:DNA binding"/>
    <property type="evidence" value="ECO:0007669"/>
    <property type="project" value="InterPro"/>
</dbReference>
<dbReference type="Gene3D" id="3.40.50.300">
    <property type="entry name" value="P-loop containing nucleotide triphosphate hydrolases"/>
    <property type="match status" value="2"/>
</dbReference>
<comment type="caution">
    <text evidence="2">The sequence shown here is derived from an EMBL/GenBank/DDBJ whole genome shotgun (WGS) entry which is preliminary data.</text>
</comment>
<proteinExistence type="predicted"/>